<dbReference type="Proteomes" id="UP001374893">
    <property type="component" value="Chromosome"/>
</dbReference>
<evidence type="ECO:0000256" key="1">
    <source>
        <dbReference type="ARBA" id="ARBA00001911"/>
    </source>
</evidence>
<dbReference type="Pfam" id="PF01761">
    <property type="entry name" value="DHQ_synthase"/>
    <property type="match status" value="1"/>
</dbReference>
<dbReference type="Pfam" id="PF24621">
    <property type="entry name" value="DHQS_C"/>
    <property type="match status" value="1"/>
</dbReference>
<evidence type="ECO:0000256" key="3">
    <source>
        <dbReference type="ARBA" id="ARBA00023027"/>
    </source>
</evidence>
<keyword evidence="2" id="KW-0028">Amino-acid biosynthesis</keyword>
<dbReference type="InterPro" id="IPR030960">
    <property type="entry name" value="DHQS/DOIS_N"/>
</dbReference>
<reference evidence="8 9" key="1">
    <citation type="submission" date="2021-06" db="EMBL/GenBank/DDBJ databases">
        <title>Complete genome of Haloferula helveola possessing various polysaccharide degrading enzymes.</title>
        <authorList>
            <person name="Takami H."/>
            <person name="Huang C."/>
            <person name="Hamasaki K."/>
        </authorList>
    </citation>
    <scope>NUCLEOTIDE SEQUENCE [LARGE SCALE GENOMIC DNA]</scope>
    <source>
        <strain evidence="8 9">CN-1</strain>
    </source>
</reference>
<protein>
    <submittedName>
        <fullName evidence="8">3-dehydroquinate synthase</fullName>
    </submittedName>
</protein>
<proteinExistence type="predicted"/>
<dbReference type="PANTHER" id="PTHR43622">
    <property type="entry name" value="3-DEHYDROQUINATE SYNTHASE"/>
    <property type="match status" value="1"/>
</dbReference>
<comment type="cofactor">
    <cofactor evidence="1">
        <name>NAD(+)</name>
        <dbReference type="ChEBI" id="CHEBI:57540"/>
    </cofactor>
</comment>
<dbReference type="InterPro" id="IPR056179">
    <property type="entry name" value="DHQS_C"/>
</dbReference>
<dbReference type="EMBL" id="AP024702">
    <property type="protein sequence ID" value="BCX49193.1"/>
    <property type="molecule type" value="Genomic_DNA"/>
</dbReference>
<keyword evidence="3" id="KW-0520">NAD</keyword>
<evidence type="ECO:0000256" key="4">
    <source>
        <dbReference type="ARBA" id="ARBA00023141"/>
    </source>
</evidence>
<evidence type="ECO:0000256" key="2">
    <source>
        <dbReference type="ARBA" id="ARBA00022605"/>
    </source>
</evidence>
<dbReference type="CDD" id="cd08198">
    <property type="entry name" value="DHQS-like"/>
    <property type="match status" value="1"/>
</dbReference>
<dbReference type="InterPro" id="IPR050071">
    <property type="entry name" value="Dehydroquinate_synthase"/>
</dbReference>
<dbReference type="Gene3D" id="3.40.50.1970">
    <property type="match status" value="1"/>
</dbReference>
<feature type="domain" description="3-dehydroquinate synthase C-terminal" evidence="7">
    <location>
        <begin position="191"/>
        <end position="323"/>
    </location>
</feature>
<evidence type="ECO:0000259" key="6">
    <source>
        <dbReference type="Pfam" id="PF01761"/>
    </source>
</evidence>
<dbReference type="SUPFAM" id="SSF56796">
    <property type="entry name" value="Dehydroquinate synthase-like"/>
    <property type="match status" value="1"/>
</dbReference>
<dbReference type="PANTHER" id="PTHR43622:SF7">
    <property type="entry name" value="3-DEHYDROQUINATE SYNTHASE, CHLOROPLASTIC"/>
    <property type="match status" value="1"/>
</dbReference>
<keyword evidence="4" id="KW-0057">Aromatic amino acid biosynthesis</keyword>
<evidence type="ECO:0000259" key="7">
    <source>
        <dbReference type="Pfam" id="PF24621"/>
    </source>
</evidence>
<name>A0ABN6HBF8_9BACT</name>
<organism evidence="8 9">
    <name type="scientific">Haloferula helveola</name>
    <dbReference type="NCBI Taxonomy" id="490095"/>
    <lineage>
        <taxon>Bacteria</taxon>
        <taxon>Pseudomonadati</taxon>
        <taxon>Verrucomicrobiota</taxon>
        <taxon>Verrucomicrobiia</taxon>
        <taxon>Verrucomicrobiales</taxon>
        <taxon>Verrucomicrobiaceae</taxon>
        <taxon>Haloferula</taxon>
    </lineage>
</organism>
<feature type="domain" description="3-dehydroquinate synthase N-terminal" evidence="6">
    <location>
        <begin position="77"/>
        <end position="187"/>
    </location>
</feature>
<evidence type="ECO:0000313" key="8">
    <source>
        <dbReference type="EMBL" id="BCX49193.1"/>
    </source>
</evidence>
<gene>
    <name evidence="8" type="primary">aroB_1</name>
    <name evidence="8" type="ORF">HAHE_31010</name>
</gene>
<evidence type="ECO:0000313" key="9">
    <source>
        <dbReference type="Proteomes" id="UP001374893"/>
    </source>
</evidence>
<dbReference type="Gene3D" id="1.20.1090.10">
    <property type="entry name" value="Dehydroquinate synthase-like - alpha domain"/>
    <property type="match status" value="1"/>
</dbReference>
<keyword evidence="5" id="KW-0456">Lyase</keyword>
<dbReference type="NCBIfam" id="NF004852">
    <property type="entry name" value="PRK06203.1"/>
    <property type="match status" value="1"/>
</dbReference>
<accession>A0ABN6HBF8</accession>
<evidence type="ECO:0000256" key="5">
    <source>
        <dbReference type="ARBA" id="ARBA00023239"/>
    </source>
</evidence>
<keyword evidence="9" id="KW-1185">Reference proteome</keyword>
<sequence length="395" mass="43808">MSRHDFQIPVNFQHRICFTRGAFAPDNRLLAELLEEGGGRRVLVFVEEAVAAAWPELKRQIAGYFADLGHDWRGVSVLPGGEEVKVDDALVQRVWTKIDDEHIDRHSYVIVIGGGAFLDAVGFAVATAHRGVRLVRFPTTTLSQDDSGVGVKCAINGFGKKNWIGAFAVPYAVVNDFLFLQSQDEETQRSGLIEAVKVALVKNGEFFHWIFRNSEALAALETAPFEECVERSALAHARHIAEGGDPFETGSSRPLDFGHWSAHKLEQLSNFTVSHAHAVATGVALDTLYSARCGLLRECDAERVLDVLETLRLPLWHDALDLRDANGRRRVHEGLEEFREHLGGELTVLLLRELGRGQDIHHLDEGLVDACLDDLRLRHGVRHAEDDEQIGSAGL</sequence>
<dbReference type="RefSeq" id="WP_338685680.1">
    <property type="nucleotide sequence ID" value="NZ_AP024702.1"/>
</dbReference>